<dbReference type="PANTHER" id="PTHR47123">
    <property type="entry name" value="F-BOX PROTEIN SKIP23"/>
    <property type="match status" value="1"/>
</dbReference>
<gene>
    <name evidence="4" type="primary">11425474</name>
    <name evidence="2" type="ordered locus">MTR_3g030080</name>
    <name evidence="3" type="ORF">MtrunA17_Chr3g0088841</name>
</gene>
<dbReference type="HOGENOM" id="CLU_019286_1_0_1"/>
<dbReference type="Gramene" id="rna14196">
    <property type="protein sequence ID" value="RHN66251.1"/>
    <property type="gene ID" value="gene14196"/>
</dbReference>
<organism evidence="2 5">
    <name type="scientific">Medicago truncatula</name>
    <name type="common">Barrel medic</name>
    <name type="synonym">Medicago tribuloides</name>
    <dbReference type="NCBI Taxonomy" id="3880"/>
    <lineage>
        <taxon>Eukaryota</taxon>
        <taxon>Viridiplantae</taxon>
        <taxon>Streptophyta</taxon>
        <taxon>Embryophyta</taxon>
        <taxon>Tracheophyta</taxon>
        <taxon>Spermatophyta</taxon>
        <taxon>Magnoliopsida</taxon>
        <taxon>eudicotyledons</taxon>
        <taxon>Gunneridae</taxon>
        <taxon>Pentapetalae</taxon>
        <taxon>rosids</taxon>
        <taxon>fabids</taxon>
        <taxon>Fabales</taxon>
        <taxon>Fabaceae</taxon>
        <taxon>Papilionoideae</taxon>
        <taxon>50 kb inversion clade</taxon>
        <taxon>NPAAA clade</taxon>
        <taxon>Hologalegina</taxon>
        <taxon>IRL clade</taxon>
        <taxon>Trifolieae</taxon>
        <taxon>Medicago</taxon>
    </lineage>
</organism>
<dbReference type="InterPro" id="IPR005174">
    <property type="entry name" value="KIB1-4_b-propeller"/>
</dbReference>
<evidence type="ECO:0000313" key="5">
    <source>
        <dbReference type="Proteomes" id="UP000002051"/>
    </source>
</evidence>
<dbReference type="GO" id="GO:0016567">
    <property type="term" value="P:protein ubiquitination"/>
    <property type="evidence" value="ECO:0000318"/>
    <property type="project" value="GO_Central"/>
</dbReference>
<dbReference type="AlphaFoldDB" id="G7IWN8"/>
<dbReference type="STRING" id="3880.G7IWN8"/>
<dbReference type="PANTHER" id="PTHR47123:SF15">
    <property type="entry name" value="F-BOX PROTEIN SKIP23"/>
    <property type="match status" value="1"/>
</dbReference>
<evidence type="ECO:0000313" key="4">
    <source>
        <dbReference type="EnsemblPlants" id="AES69451"/>
    </source>
</evidence>
<feature type="domain" description="KIB1-4 beta-propeller" evidence="1">
    <location>
        <begin position="85"/>
        <end position="333"/>
    </location>
</feature>
<accession>G7IWN8</accession>
<dbReference type="OrthoDB" id="638130at2759"/>
<dbReference type="OMA" id="CIANDWI"/>
<dbReference type="Proteomes" id="UP000002051">
    <property type="component" value="Chromosome 3"/>
</dbReference>
<dbReference type="PaxDb" id="3880-AES69451"/>
<dbReference type="InterPro" id="IPR051304">
    <property type="entry name" value="SCF_F-box_domain"/>
</dbReference>
<evidence type="ECO:0000313" key="2">
    <source>
        <dbReference type="EMBL" id="AES69451.1"/>
    </source>
</evidence>
<reference evidence="4" key="3">
    <citation type="submission" date="2015-04" db="UniProtKB">
        <authorList>
            <consortium name="EnsemblPlants"/>
        </authorList>
    </citation>
    <scope>IDENTIFICATION</scope>
    <source>
        <strain evidence="4">cv. Jemalong A17</strain>
    </source>
</reference>
<dbReference type="EnsemblPlants" id="AES69451">
    <property type="protein sequence ID" value="AES69451"/>
    <property type="gene ID" value="MTR_3g030080"/>
</dbReference>
<dbReference type="KEGG" id="mtr:11425474"/>
<dbReference type="EMBL" id="PSQE01000003">
    <property type="protein sequence ID" value="RHN66251.1"/>
    <property type="molecule type" value="Genomic_DNA"/>
</dbReference>
<evidence type="ECO:0000313" key="3">
    <source>
        <dbReference type="EMBL" id="RHN66251.1"/>
    </source>
</evidence>
<dbReference type="Proteomes" id="UP000265566">
    <property type="component" value="Chromosome 3"/>
</dbReference>
<keyword evidence="5" id="KW-1185">Reference proteome</keyword>
<dbReference type="eggNOG" id="ENOG502QW71">
    <property type="taxonomic scope" value="Eukaryota"/>
</dbReference>
<reference evidence="2 5" key="1">
    <citation type="journal article" date="2011" name="Nature">
        <title>The Medicago genome provides insight into the evolution of rhizobial symbioses.</title>
        <authorList>
            <person name="Young N.D."/>
            <person name="Debelle F."/>
            <person name="Oldroyd G.E."/>
            <person name="Geurts R."/>
            <person name="Cannon S.B."/>
            <person name="Udvardi M.K."/>
            <person name="Benedito V.A."/>
            <person name="Mayer K.F."/>
            <person name="Gouzy J."/>
            <person name="Schoof H."/>
            <person name="Van de Peer Y."/>
            <person name="Proost S."/>
            <person name="Cook D.R."/>
            <person name="Meyers B.C."/>
            <person name="Spannagl M."/>
            <person name="Cheung F."/>
            <person name="De Mita S."/>
            <person name="Krishnakumar V."/>
            <person name="Gundlach H."/>
            <person name="Zhou S."/>
            <person name="Mudge J."/>
            <person name="Bharti A.K."/>
            <person name="Murray J.D."/>
            <person name="Naoumkina M.A."/>
            <person name="Rosen B."/>
            <person name="Silverstein K.A."/>
            <person name="Tang H."/>
            <person name="Rombauts S."/>
            <person name="Zhao P.X."/>
            <person name="Zhou P."/>
            <person name="Barbe V."/>
            <person name="Bardou P."/>
            <person name="Bechner M."/>
            <person name="Bellec A."/>
            <person name="Berger A."/>
            <person name="Berges H."/>
            <person name="Bidwell S."/>
            <person name="Bisseling T."/>
            <person name="Choisne N."/>
            <person name="Couloux A."/>
            <person name="Denny R."/>
            <person name="Deshpande S."/>
            <person name="Dai X."/>
            <person name="Doyle J.J."/>
            <person name="Dudez A.M."/>
            <person name="Farmer A.D."/>
            <person name="Fouteau S."/>
            <person name="Franken C."/>
            <person name="Gibelin C."/>
            <person name="Gish J."/>
            <person name="Goldstein S."/>
            <person name="Gonzalez A.J."/>
            <person name="Green P.J."/>
            <person name="Hallab A."/>
            <person name="Hartog M."/>
            <person name="Hua A."/>
            <person name="Humphray S.J."/>
            <person name="Jeong D.H."/>
            <person name="Jing Y."/>
            <person name="Jocker A."/>
            <person name="Kenton S.M."/>
            <person name="Kim D.J."/>
            <person name="Klee K."/>
            <person name="Lai H."/>
            <person name="Lang C."/>
            <person name="Lin S."/>
            <person name="Macmil S.L."/>
            <person name="Magdelenat G."/>
            <person name="Matthews L."/>
            <person name="McCorrison J."/>
            <person name="Monaghan E.L."/>
            <person name="Mun J.H."/>
            <person name="Najar F.Z."/>
            <person name="Nicholson C."/>
            <person name="Noirot C."/>
            <person name="O'Bleness M."/>
            <person name="Paule C.R."/>
            <person name="Poulain J."/>
            <person name="Prion F."/>
            <person name="Qin B."/>
            <person name="Qu C."/>
            <person name="Retzel E.F."/>
            <person name="Riddle C."/>
            <person name="Sallet E."/>
            <person name="Samain S."/>
            <person name="Samson N."/>
            <person name="Sanders I."/>
            <person name="Saurat O."/>
            <person name="Scarpelli C."/>
            <person name="Schiex T."/>
            <person name="Segurens B."/>
            <person name="Severin A.J."/>
            <person name="Sherrier D.J."/>
            <person name="Shi R."/>
            <person name="Sims S."/>
            <person name="Singer S.R."/>
            <person name="Sinharoy S."/>
            <person name="Sterck L."/>
            <person name="Viollet A."/>
            <person name="Wang B.B."/>
            <person name="Wang K."/>
            <person name="Wang M."/>
            <person name="Wang X."/>
            <person name="Warfsmann J."/>
            <person name="Weissenbach J."/>
            <person name="White D.D."/>
            <person name="White J.D."/>
            <person name="Wiley G.B."/>
            <person name="Wincker P."/>
            <person name="Xing Y."/>
            <person name="Yang L."/>
            <person name="Yao Z."/>
            <person name="Ying F."/>
            <person name="Zhai J."/>
            <person name="Zhou L."/>
            <person name="Zuber A."/>
            <person name="Denarie J."/>
            <person name="Dixon R.A."/>
            <person name="May G.D."/>
            <person name="Schwartz D.C."/>
            <person name="Rogers J."/>
            <person name="Quetier F."/>
            <person name="Town C.D."/>
            <person name="Roe B.A."/>
        </authorList>
    </citation>
    <scope>NUCLEOTIDE SEQUENCE [LARGE SCALE GENOMIC DNA]</scope>
    <source>
        <strain evidence="2">A17</strain>
        <strain evidence="4 5">cv. Jemalong A17</strain>
    </source>
</reference>
<reference evidence="2 5" key="2">
    <citation type="journal article" date="2014" name="BMC Genomics">
        <title>An improved genome release (version Mt4.0) for the model legume Medicago truncatula.</title>
        <authorList>
            <person name="Tang H."/>
            <person name="Krishnakumar V."/>
            <person name="Bidwell S."/>
            <person name="Rosen B."/>
            <person name="Chan A."/>
            <person name="Zhou S."/>
            <person name="Gentzbittel L."/>
            <person name="Childs K.L."/>
            <person name="Yandell M."/>
            <person name="Gundlach H."/>
            <person name="Mayer K.F."/>
            <person name="Schwartz D.C."/>
            <person name="Town C.D."/>
        </authorList>
    </citation>
    <scope>GENOME REANNOTATION</scope>
    <source>
        <strain evidence="4 5">cv. Jemalong A17</strain>
    </source>
</reference>
<sequence>MAPAMSDWSALPMDLVNLISQGIDTEIDLIRFRSVCCNWRSSSIRKHHLNILPFEFPLFKFRSLFDSIINDNTIPFFCYLSKCSFFLIKPPHEQQQTLIRHRPWLVRIRQYSNGKTQILNPLISYQSPFDSLHSIDFNKLSVIHLGTDFIVHDDSLLYDYMYPEKIVAFTGNEKKPIVLGAFTTTSKPILLKCSNENRNGIPVMTAWFEDICIFKGRPYVVHKTGRTATLGLDDFTFELVAESLVSGGGDIKFLVESDGDLLLVDVYESIGFDLMVNVLRLDEKEMRWVNLMSLGDRVLFLGNGCSFSASASDLCVSKGNCVIFIDDAILNFNFENILYGNCIFDLVEGRVSPLCDCPEYFNLFWPPPDWIVKRS</sequence>
<dbReference type="Pfam" id="PF03478">
    <property type="entry name" value="Beta-prop_KIB1-4"/>
    <property type="match status" value="1"/>
</dbReference>
<evidence type="ECO:0000259" key="1">
    <source>
        <dbReference type="Pfam" id="PF03478"/>
    </source>
</evidence>
<dbReference type="EMBL" id="CM001219">
    <property type="protein sequence ID" value="AES69451.1"/>
    <property type="molecule type" value="Genomic_DNA"/>
</dbReference>
<protein>
    <submittedName>
        <fullName evidence="2">F-box SKIP23-like protein</fullName>
    </submittedName>
</protein>
<name>G7IWN8_MEDTR</name>
<reference evidence="3" key="4">
    <citation type="journal article" date="2018" name="Nat. Plants">
        <title>Whole-genome landscape of Medicago truncatula symbiotic genes.</title>
        <authorList>
            <person name="Pecrix Y."/>
            <person name="Gamas P."/>
            <person name="Carrere S."/>
        </authorList>
    </citation>
    <scope>NUCLEOTIDE SEQUENCE</scope>
    <source>
        <tissue evidence="3">Leaves</tissue>
    </source>
</reference>
<proteinExistence type="predicted"/>